<feature type="compositionally biased region" description="Gly residues" evidence="1">
    <location>
        <begin position="1"/>
        <end position="10"/>
    </location>
</feature>
<evidence type="ECO:0000256" key="1">
    <source>
        <dbReference type="SAM" id="MobiDB-lite"/>
    </source>
</evidence>
<dbReference type="Proteomes" id="UP000269945">
    <property type="component" value="Unassembled WGS sequence"/>
</dbReference>
<dbReference type="AlphaFoldDB" id="A0A9X9Q8W5"/>
<accession>A0A9X9Q8W5</accession>
<name>A0A9X9Q8W5_GULGU</name>
<feature type="region of interest" description="Disordered" evidence="1">
    <location>
        <begin position="1"/>
        <end position="21"/>
    </location>
</feature>
<feature type="non-terminal residue" evidence="2">
    <location>
        <position position="173"/>
    </location>
</feature>
<dbReference type="EMBL" id="CYRY02044778">
    <property type="protein sequence ID" value="VCX39942.1"/>
    <property type="molecule type" value="Genomic_DNA"/>
</dbReference>
<reference evidence="2 3" key="1">
    <citation type="submission" date="2018-10" db="EMBL/GenBank/DDBJ databases">
        <authorList>
            <person name="Ekblom R."/>
            <person name="Jareborg N."/>
        </authorList>
    </citation>
    <scope>NUCLEOTIDE SEQUENCE [LARGE SCALE GENOMIC DNA]</scope>
    <source>
        <tissue evidence="2">Muscle</tissue>
    </source>
</reference>
<gene>
    <name evidence="2" type="ORF">BN2614_LOCUS3</name>
</gene>
<comment type="caution">
    <text evidence="2">The sequence shown here is derived from an EMBL/GenBank/DDBJ whole genome shotgun (WGS) entry which is preliminary data.</text>
</comment>
<evidence type="ECO:0000313" key="2">
    <source>
        <dbReference type="EMBL" id="VCX39942.1"/>
    </source>
</evidence>
<protein>
    <submittedName>
        <fullName evidence="2">Uncharacterized protein</fullName>
    </submittedName>
</protein>
<sequence length="173" mass="18567">FPAGGVGPVGPRGTAALAPRPTGRGIWGLGWSRSARWDPGESHKPPPRFPALHWGPAHRTYLGRCRRGPTDKDQVMTAQNRAPRAKLWLDSVWRALWEKAWGLLPGPALWMLFEQGHLRAAGCVGTMARARPASGSCVGHGVLHVSGSALSSFRALAMSAAVWTLQAQMCSSC</sequence>
<evidence type="ECO:0000313" key="3">
    <source>
        <dbReference type="Proteomes" id="UP000269945"/>
    </source>
</evidence>
<organism evidence="2 3">
    <name type="scientific">Gulo gulo</name>
    <name type="common">Wolverine</name>
    <name type="synonym">Gluton</name>
    <dbReference type="NCBI Taxonomy" id="48420"/>
    <lineage>
        <taxon>Eukaryota</taxon>
        <taxon>Metazoa</taxon>
        <taxon>Chordata</taxon>
        <taxon>Craniata</taxon>
        <taxon>Vertebrata</taxon>
        <taxon>Euteleostomi</taxon>
        <taxon>Mammalia</taxon>
        <taxon>Eutheria</taxon>
        <taxon>Laurasiatheria</taxon>
        <taxon>Carnivora</taxon>
        <taxon>Caniformia</taxon>
        <taxon>Musteloidea</taxon>
        <taxon>Mustelidae</taxon>
        <taxon>Guloninae</taxon>
        <taxon>Gulo</taxon>
    </lineage>
</organism>
<keyword evidence="3" id="KW-1185">Reference proteome</keyword>
<proteinExistence type="predicted"/>